<evidence type="ECO:0000313" key="3">
    <source>
        <dbReference type="Proteomes" id="UP001497392"/>
    </source>
</evidence>
<protein>
    <submittedName>
        <fullName evidence="2">G10794 protein</fullName>
    </submittedName>
</protein>
<dbReference type="Pfam" id="PF21986">
    <property type="entry name" value="AH_C"/>
    <property type="match status" value="1"/>
</dbReference>
<dbReference type="Proteomes" id="UP001497392">
    <property type="component" value="Unassembled WGS sequence"/>
</dbReference>
<name>A0ABP1G683_9CHLO</name>
<evidence type="ECO:0000313" key="2">
    <source>
        <dbReference type="EMBL" id="CAL5227774.1"/>
    </source>
</evidence>
<reference evidence="2 3" key="1">
    <citation type="submission" date="2024-06" db="EMBL/GenBank/DDBJ databases">
        <authorList>
            <person name="Kraege A."/>
            <person name="Thomma B."/>
        </authorList>
    </citation>
    <scope>NUCLEOTIDE SEQUENCE [LARGE SCALE GENOMIC DNA]</scope>
</reference>
<gene>
    <name evidence="2" type="primary">g10794</name>
    <name evidence="2" type="ORF">VP750_LOCUS9680</name>
</gene>
<feature type="domain" description="Allophanate hydrolase C-terminal" evidence="1">
    <location>
        <begin position="6"/>
        <end position="134"/>
    </location>
</feature>
<accession>A0ABP1G683</accession>
<organism evidence="2 3">
    <name type="scientific">Coccomyxa viridis</name>
    <dbReference type="NCBI Taxonomy" id="1274662"/>
    <lineage>
        <taxon>Eukaryota</taxon>
        <taxon>Viridiplantae</taxon>
        <taxon>Chlorophyta</taxon>
        <taxon>core chlorophytes</taxon>
        <taxon>Trebouxiophyceae</taxon>
        <taxon>Trebouxiophyceae incertae sedis</taxon>
        <taxon>Coccomyxaceae</taxon>
        <taxon>Coccomyxa</taxon>
    </lineage>
</organism>
<comment type="caution">
    <text evidence="2">The sequence shown here is derived from an EMBL/GenBank/DDBJ whole genome shotgun (WGS) entry which is preliminary data.</text>
</comment>
<keyword evidence="3" id="KW-1185">Reference proteome</keyword>
<dbReference type="Gene3D" id="3.10.490.10">
    <property type="entry name" value="Gamma-glutamyl cyclotransferase-like"/>
    <property type="match status" value="1"/>
</dbReference>
<sequence>MSPVSEIAVCGLHLRGQALNHQLTALGAEFVRACRSSSAYRMYAITDAQRRTKPGMIKVNDGSGTSIYLELFKLPTENVGRFLEQIPPPLGLGTLYLEDGGSVKGFICEGYVASANSGYEVEDITHLRSWLDFVKQQTS</sequence>
<dbReference type="InterPro" id="IPR053844">
    <property type="entry name" value="AH_C"/>
</dbReference>
<dbReference type="EMBL" id="CAXHTA020000017">
    <property type="protein sequence ID" value="CAL5227774.1"/>
    <property type="molecule type" value="Genomic_DNA"/>
</dbReference>
<proteinExistence type="predicted"/>
<evidence type="ECO:0000259" key="1">
    <source>
        <dbReference type="Pfam" id="PF21986"/>
    </source>
</evidence>